<dbReference type="EMBL" id="MPRL01000013">
    <property type="protein sequence ID" value="OOZ41192.1"/>
    <property type="molecule type" value="Genomic_DNA"/>
</dbReference>
<comment type="pathway">
    <text evidence="6">Glycolipid biosynthesis; lipid IV(A) biosynthesis; lipid IV(A) from (3R)-3-hydroxytetradecanoyl-[acyl-carrier-protein] and UDP-N-acetyl-alpha-D-glucosamine: step 1/6.</text>
</comment>
<proteinExistence type="inferred from homology"/>
<evidence type="ECO:0000256" key="1">
    <source>
        <dbReference type="ARBA" id="ARBA00022516"/>
    </source>
</evidence>
<comment type="subunit">
    <text evidence="6">Homotrimer.</text>
</comment>
<dbReference type="UniPathway" id="UPA00359">
    <property type="reaction ID" value="UER00477"/>
</dbReference>
<dbReference type="GO" id="GO:0016020">
    <property type="term" value="C:membrane"/>
    <property type="evidence" value="ECO:0007669"/>
    <property type="project" value="GOC"/>
</dbReference>
<dbReference type="Gene3D" id="1.20.1180.10">
    <property type="entry name" value="Udp N-acetylglucosamine O-acyltransferase, C-terminal domain"/>
    <property type="match status" value="1"/>
</dbReference>
<keyword evidence="6" id="KW-0677">Repeat</keyword>
<dbReference type="Pfam" id="PF00132">
    <property type="entry name" value="Hexapep"/>
    <property type="match status" value="2"/>
</dbReference>
<gene>
    <name evidence="6" type="primary">lpxA</name>
    <name evidence="8" type="ORF">BOW53_04820</name>
</gene>
<evidence type="ECO:0000256" key="3">
    <source>
        <dbReference type="ARBA" id="ARBA00022679"/>
    </source>
</evidence>
<feature type="domain" description="UDP N-acetylglucosamine O-acyltransferase C-terminal" evidence="7">
    <location>
        <begin position="174"/>
        <end position="255"/>
    </location>
</feature>
<dbReference type="GO" id="GO:0005737">
    <property type="term" value="C:cytoplasm"/>
    <property type="evidence" value="ECO:0007669"/>
    <property type="project" value="UniProtKB-SubCell"/>
</dbReference>
<dbReference type="NCBIfam" id="TIGR01852">
    <property type="entry name" value="lipid_A_lpxA"/>
    <property type="match status" value="1"/>
</dbReference>
<dbReference type="InterPro" id="IPR037157">
    <property type="entry name" value="Acetyltransf_C_sf"/>
</dbReference>
<keyword evidence="6" id="KW-0963">Cytoplasm</keyword>
<dbReference type="Pfam" id="PF13720">
    <property type="entry name" value="Acetyltransf_11"/>
    <property type="match status" value="1"/>
</dbReference>
<dbReference type="Proteomes" id="UP000191110">
    <property type="component" value="Unassembled WGS sequence"/>
</dbReference>
<evidence type="ECO:0000313" key="8">
    <source>
        <dbReference type="EMBL" id="OOZ41192.1"/>
    </source>
</evidence>
<dbReference type="SUPFAM" id="SSF51161">
    <property type="entry name" value="Trimeric LpxA-like enzymes"/>
    <property type="match status" value="1"/>
</dbReference>
<sequence length="256" mass="27405">MIHQAAIIDPNAKLGSNVSVGPYSIVGADVEIGDGTTIGPHVVIEGPTRIGAENKIYQFASLGGDPQDKKYADEPTLLEIGDRNVIREYCTFSRGTTQGGNLTKLGDDNWVMAYVHIAHDCIVGNNTIFANGTSLAGHVTVDDYSILGGFTLVHQFCSIGAHAFCGMGSAIAKDVPPFVMVNGNPAHPHGLNSEGLKRRGYSAEAMSTLRKAYKVLYRSGLGLGEAIRVLEEMSAACSELNILIEFLQRQTRGIVR</sequence>
<evidence type="ECO:0000256" key="2">
    <source>
        <dbReference type="ARBA" id="ARBA00022556"/>
    </source>
</evidence>
<comment type="similarity">
    <text evidence="6">Belongs to the transferase hexapeptide repeat family. LpxA subfamily.</text>
</comment>
<dbReference type="PANTHER" id="PTHR43480:SF1">
    <property type="entry name" value="ACYL-[ACYL-CARRIER-PROTEIN]--UDP-N-ACETYLGLUCOSAMINE O-ACYLTRANSFERASE, MITOCHONDRIAL-RELATED"/>
    <property type="match status" value="1"/>
</dbReference>
<dbReference type="InterPro" id="IPR011004">
    <property type="entry name" value="Trimer_LpxA-like_sf"/>
</dbReference>
<reference evidence="8 9" key="1">
    <citation type="submission" date="2016-11" db="EMBL/GenBank/DDBJ databases">
        <title>Mixed transmission modes and dynamic genome evolution in an obligate animal-bacterial symbiosis.</title>
        <authorList>
            <person name="Russell S.L."/>
            <person name="Corbett-Detig R.B."/>
            <person name="Cavanaugh C.M."/>
        </authorList>
    </citation>
    <scope>NUCLEOTIDE SEQUENCE [LARGE SCALE GENOMIC DNA]</scope>
    <source>
        <strain evidence="8">Sveles-Q1</strain>
    </source>
</reference>
<dbReference type="OrthoDB" id="9807278at2"/>
<dbReference type="GO" id="GO:0009245">
    <property type="term" value="P:lipid A biosynthetic process"/>
    <property type="evidence" value="ECO:0007669"/>
    <property type="project" value="UniProtKB-UniRule"/>
</dbReference>
<dbReference type="HAMAP" id="MF_00387">
    <property type="entry name" value="LpxA"/>
    <property type="match status" value="1"/>
</dbReference>
<evidence type="ECO:0000256" key="5">
    <source>
        <dbReference type="ARBA" id="ARBA00023315"/>
    </source>
</evidence>
<dbReference type="EC" id="2.3.1.129" evidence="6"/>
<protein>
    <recommendedName>
        <fullName evidence="6">Acyl-[acyl-carrier-protein]--UDP-N-acetylglucosamine O-acyltransferase</fullName>
        <shortName evidence="6">UDP-N-acetylglucosamine acyltransferase</shortName>
        <ecNumber evidence="6">2.3.1.129</ecNumber>
    </recommendedName>
</protein>
<organism evidence="8 9">
    <name type="scientific">Solemya pervernicosa gill symbiont</name>
    <dbReference type="NCBI Taxonomy" id="642797"/>
    <lineage>
        <taxon>Bacteria</taxon>
        <taxon>Pseudomonadati</taxon>
        <taxon>Pseudomonadota</taxon>
        <taxon>Gammaproteobacteria</taxon>
        <taxon>sulfur-oxidizing symbionts</taxon>
    </lineage>
</organism>
<dbReference type="GO" id="GO:0008780">
    <property type="term" value="F:acyl-[acyl-carrier-protein]-UDP-N-acetylglucosamine O-acyltransferase activity"/>
    <property type="evidence" value="ECO:0007669"/>
    <property type="project" value="UniProtKB-UniRule"/>
</dbReference>
<comment type="caution">
    <text evidence="8">The sequence shown here is derived from an EMBL/GenBank/DDBJ whole genome shotgun (WGS) entry which is preliminary data.</text>
</comment>
<dbReference type="RefSeq" id="WP_078482952.1">
    <property type="nucleotide sequence ID" value="NZ_MPRL01000013.1"/>
</dbReference>
<dbReference type="AlphaFoldDB" id="A0A1T2L815"/>
<dbReference type="PANTHER" id="PTHR43480">
    <property type="entry name" value="ACYL-[ACYL-CARRIER-PROTEIN]--UDP-N-ACETYLGLUCOSAMINE O-ACYLTRANSFERASE"/>
    <property type="match status" value="1"/>
</dbReference>
<evidence type="ECO:0000259" key="7">
    <source>
        <dbReference type="Pfam" id="PF13720"/>
    </source>
</evidence>
<evidence type="ECO:0000313" key="9">
    <source>
        <dbReference type="Proteomes" id="UP000191110"/>
    </source>
</evidence>
<keyword evidence="5 6" id="KW-0012">Acyltransferase</keyword>
<keyword evidence="2 6" id="KW-0441">Lipid A biosynthesis</keyword>
<evidence type="ECO:0000256" key="6">
    <source>
        <dbReference type="HAMAP-Rule" id="MF_00387"/>
    </source>
</evidence>
<dbReference type="Gene3D" id="2.160.10.10">
    <property type="entry name" value="Hexapeptide repeat proteins"/>
    <property type="match status" value="1"/>
</dbReference>
<keyword evidence="4 6" id="KW-0443">Lipid metabolism</keyword>
<comment type="function">
    <text evidence="6">Involved in the biosynthesis of lipid A, a phosphorylated glycolipid that anchors the lipopolysaccharide to the outer membrane of the cell.</text>
</comment>
<keyword evidence="9" id="KW-1185">Reference proteome</keyword>
<evidence type="ECO:0000256" key="4">
    <source>
        <dbReference type="ARBA" id="ARBA00023098"/>
    </source>
</evidence>
<comment type="subcellular location">
    <subcellularLocation>
        <location evidence="6">Cytoplasm</location>
    </subcellularLocation>
</comment>
<keyword evidence="3 6" id="KW-0808">Transferase</keyword>
<dbReference type="InterPro" id="IPR001451">
    <property type="entry name" value="Hexapep"/>
</dbReference>
<dbReference type="PIRSF" id="PIRSF000456">
    <property type="entry name" value="UDP-GlcNAc_acltr"/>
    <property type="match status" value="1"/>
</dbReference>
<name>A0A1T2L815_9GAMM</name>
<dbReference type="CDD" id="cd03351">
    <property type="entry name" value="LbH_UDP-GlcNAc_AT"/>
    <property type="match status" value="1"/>
</dbReference>
<accession>A0A1T2L815</accession>
<comment type="catalytic activity">
    <reaction evidence="6">
        <text>a (3R)-hydroxyacyl-[ACP] + UDP-N-acetyl-alpha-D-glucosamine = a UDP-3-O-[(3R)-3-hydroxyacyl]-N-acetyl-alpha-D-glucosamine + holo-[ACP]</text>
        <dbReference type="Rhea" id="RHEA:67812"/>
        <dbReference type="Rhea" id="RHEA-COMP:9685"/>
        <dbReference type="Rhea" id="RHEA-COMP:9945"/>
        <dbReference type="ChEBI" id="CHEBI:57705"/>
        <dbReference type="ChEBI" id="CHEBI:64479"/>
        <dbReference type="ChEBI" id="CHEBI:78827"/>
        <dbReference type="ChEBI" id="CHEBI:173225"/>
        <dbReference type="EC" id="2.3.1.129"/>
    </reaction>
</comment>
<keyword evidence="1 6" id="KW-0444">Lipid biosynthesis</keyword>
<dbReference type="InterPro" id="IPR010137">
    <property type="entry name" value="Lipid_A_LpxA"/>
</dbReference>
<dbReference type="InterPro" id="IPR029098">
    <property type="entry name" value="Acetyltransf_C"/>
</dbReference>
<dbReference type="NCBIfam" id="NF003657">
    <property type="entry name" value="PRK05289.1"/>
    <property type="match status" value="1"/>
</dbReference>